<evidence type="ECO:0000313" key="6">
    <source>
        <dbReference type="EMBL" id="MPV86739.1"/>
    </source>
</evidence>
<feature type="chain" id="PRO_5026866620" evidence="4">
    <location>
        <begin position="20"/>
        <end position="337"/>
    </location>
</feature>
<feature type="signal peptide" evidence="4">
    <location>
        <begin position="1"/>
        <end position="19"/>
    </location>
</feature>
<sequence>MKKTLLTITAVASTTFAAAQTSSTLDAIKSNGMLKCGVVQALPGFAAPNDNNEWHGLDAEYCRGLAAAIFGDGSKVQYVPLSSKQRFTALQSGEVDVLARVTTETLSRDGLGIDFVGVNYYDGQGFMVRKDLGVTSAKELSGAAVCSNTGTTTESNMSDYFNANGMEFKPVIFEKSDEVKSAYEAGRCDVYSSDASGLYVQRSRMENPDEHIILPEIISKEPLAIAVREGDNKFADIARWSRNCSVNAEELGVTKANVEEMKKSEDPKIQRLLGVNTDLGEKSLGLDNAWCANQIKAVGNYGEIFETYLGKNSSLKIERGLNKLWNDGGLMYAAPIR</sequence>
<dbReference type="PANTHER" id="PTHR30085">
    <property type="entry name" value="AMINO ACID ABC TRANSPORTER PERMEASE"/>
    <property type="match status" value="1"/>
</dbReference>
<dbReference type="InterPro" id="IPR051455">
    <property type="entry name" value="Bact_solute-bind_prot3"/>
</dbReference>
<evidence type="ECO:0000256" key="4">
    <source>
        <dbReference type="SAM" id="SignalP"/>
    </source>
</evidence>
<dbReference type="Proteomes" id="UP000471298">
    <property type="component" value="Unassembled WGS sequence"/>
</dbReference>
<gene>
    <name evidence="6" type="ORF">GCU85_08380</name>
</gene>
<dbReference type="AlphaFoldDB" id="A0A6N7EZE6"/>
<dbReference type="InterPro" id="IPR001638">
    <property type="entry name" value="Solute-binding_3/MltF_N"/>
</dbReference>
<dbReference type="EMBL" id="WHNW01000010">
    <property type="protein sequence ID" value="MPV86739.1"/>
    <property type="molecule type" value="Genomic_DNA"/>
</dbReference>
<dbReference type="Pfam" id="PF00497">
    <property type="entry name" value="SBP_bac_3"/>
    <property type="match status" value="1"/>
</dbReference>
<dbReference type="Gene3D" id="3.40.190.10">
    <property type="entry name" value="Periplasmic binding protein-like II"/>
    <property type="match status" value="2"/>
</dbReference>
<feature type="domain" description="Solute-binding protein family 3/N-terminal" evidence="5">
    <location>
        <begin position="33"/>
        <end position="261"/>
    </location>
</feature>
<accession>A0A6N7EZE6</accession>
<dbReference type="GO" id="GO:0006865">
    <property type="term" value="P:amino acid transport"/>
    <property type="evidence" value="ECO:0007669"/>
    <property type="project" value="TreeGrafter"/>
</dbReference>
<evidence type="ECO:0000256" key="3">
    <source>
        <dbReference type="ARBA" id="ARBA00022729"/>
    </source>
</evidence>
<comment type="caution">
    <text evidence="6">The sequence shown here is derived from an EMBL/GenBank/DDBJ whole genome shotgun (WGS) entry which is preliminary data.</text>
</comment>
<keyword evidence="7" id="KW-1185">Reference proteome</keyword>
<dbReference type="SUPFAM" id="SSF53850">
    <property type="entry name" value="Periplasmic binding protein-like II"/>
    <property type="match status" value="1"/>
</dbReference>
<protein>
    <submittedName>
        <fullName evidence="6">Transporter substrate-binding domain-containing protein</fullName>
    </submittedName>
</protein>
<dbReference type="CDD" id="cd13692">
    <property type="entry name" value="PBP2_BztA"/>
    <property type="match status" value="1"/>
</dbReference>
<keyword evidence="2" id="KW-0813">Transport</keyword>
<evidence type="ECO:0000256" key="2">
    <source>
        <dbReference type="ARBA" id="ARBA00022448"/>
    </source>
</evidence>
<dbReference type="RefSeq" id="WP_152810730.1">
    <property type="nucleotide sequence ID" value="NZ_WHNW01000010.1"/>
</dbReference>
<dbReference type="PANTHER" id="PTHR30085:SF7">
    <property type="entry name" value="AMINO-ACID ABC TRANSPORTER-BINDING PROTEIN YHDW-RELATED"/>
    <property type="match status" value="1"/>
</dbReference>
<name>A0A6N7EZE6_9GAMM</name>
<reference evidence="6 7" key="1">
    <citation type="submission" date="2019-10" db="EMBL/GenBank/DDBJ databases">
        <title>Cardiobacteriales fam. a chemoheterotrophic member of the order Cardiobacteriales, and proposal of Cardiobacteriales fam. nov.</title>
        <authorList>
            <person name="Wang C."/>
        </authorList>
    </citation>
    <scope>NUCLEOTIDE SEQUENCE [LARGE SCALE GENOMIC DNA]</scope>
    <source>
        <strain evidence="6 7">ML27</strain>
    </source>
</reference>
<organism evidence="6 7">
    <name type="scientific">Ostreibacterium oceani</name>
    <dbReference type="NCBI Taxonomy" id="2654998"/>
    <lineage>
        <taxon>Bacteria</taxon>
        <taxon>Pseudomonadati</taxon>
        <taxon>Pseudomonadota</taxon>
        <taxon>Gammaproteobacteria</taxon>
        <taxon>Cardiobacteriales</taxon>
        <taxon>Ostreibacteriaceae</taxon>
        <taxon>Ostreibacterium</taxon>
    </lineage>
</organism>
<comment type="similarity">
    <text evidence="1">Belongs to the bacterial solute-binding protein 3 family.</text>
</comment>
<dbReference type="InParanoid" id="A0A6N7EZE6"/>
<proteinExistence type="inferred from homology"/>
<dbReference type="FunCoup" id="A0A6N7EZE6">
    <property type="interactions" value="4"/>
</dbReference>
<dbReference type="SMART" id="SM00062">
    <property type="entry name" value="PBPb"/>
    <property type="match status" value="1"/>
</dbReference>
<evidence type="ECO:0000313" key="7">
    <source>
        <dbReference type="Proteomes" id="UP000471298"/>
    </source>
</evidence>
<evidence type="ECO:0000256" key="1">
    <source>
        <dbReference type="ARBA" id="ARBA00010333"/>
    </source>
</evidence>
<evidence type="ECO:0000259" key="5">
    <source>
        <dbReference type="SMART" id="SM00062"/>
    </source>
</evidence>
<keyword evidence="3 4" id="KW-0732">Signal</keyword>